<keyword evidence="2 4" id="KW-0863">Zinc-finger</keyword>
<reference evidence="6 7" key="1">
    <citation type="journal article" date="2018" name="Nat. Ecol. Evol.">
        <title>Shark genomes provide insights into elasmobranch evolution and the origin of vertebrates.</title>
        <authorList>
            <person name="Hara Y"/>
            <person name="Yamaguchi K"/>
            <person name="Onimaru K"/>
            <person name="Kadota M"/>
            <person name="Koyanagi M"/>
            <person name="Keeley SD"/>
            <person name="Tatsumi K"/>
            <person name="Tanaka K"/>
            <person name="Motone F"/>
            <person name="Kageyama Y"/>
            <person name="Nozu R"/>
            <person name="Adachi N"/>
            <person name="Nishimura O"/>
            <person name="Nakagawa R"/>
            <person name="Tanegashima C"/>
            <person name="Kiyatake I"/>
            <person name="Matsumoto R"/>
            <person name="Murakumo K"/>
            <person name="Nishida K"/>
            <person name="Terakita A"/>
            <person name="Kuratani S"/>
            <person name="Sato K"/>
            <person name="Hyodo S Kuraku.S."/>
        </authorList>
    </citation>
    <scope>NUCLEOTIDE SEQUENCE [LARGE SCALE GENOMIC DNA]</scope>
</reference>
<evidence type="ECO:0000256" key="2">
    <source>
        <dbReference type="ARBA" id="ARBA00022771"/>
    </source>
</evidence>
<proteinExistence type="predicted"/>
<dbReference type="InterPro" id="IPR019786">
    <property type="entry name" value="Zinc_finger_PHD-type_CS"/>
</dbReference>
<dbReference type="OrthoDB" id="1678912at2759"/>
<evidence type="ECO:0000256" key="3">
    <source>
        <dbReference type="ARBA" id="ARBA00022833"/>
    </source>
</evidence>
<feature type="non-terminal residue" evidence="6">
    <location>
        <position position="196"/>
    </location>
</feature>
<protein>
    <recommendedName>
        <fullName evidence="5">PHD-type domain-containing protein</fullName>
    </recommendedName>
</protein>
<keyword evidence="3" id="KW-0862">Zinc</keyword>
<evidence type="ECO:0000313" key="6">
    <source>
        <dbReference type="EMBL" id="GCC45202.1"/>
    </source>
</evidence>
<comment type="caution">
    <text evidence="6">The sequence shown here is derived from an EMBL/GenBank/DDBJ whole genome shotgun (WGS) entry which is preliminary data.</text>
</comment>
<dbReference type="InterPro" id="IPR019787">
    <property type="entry name" value="Znf_PHD-finger"/>
</dbReference>
<feature type="non-terminal residue" evidence="6">
    <location>
        <position position="1"/>
    </location>
</feature>
<dbReference type="PROSITE" id="PS50016">
    <property type="entry name" value="ZF_PHD_2"/>
    <property type="match status" value="1"/>
</dbReference>
<dbReference type="SMART" id="SM00249">
    <property type="entry name" value="PHD"/>
    <property type="match status" value="1"/>
</dbReference>
<dbReference type="InterPro" id="IPR011011">
    <property type="entry name" value="Znf_FYVE_PHD"/>
</dbReference>
<accession>A0A401TRG9</accession>
<dbReference type="EMBL" id="BEZZ01156731">
    <property type="protein sequence ID" value="GCC45202.1"/>
    <property type="molecule type" value="Genomic_DNA"/>
</dbReference>
<dbReference type="STRING" id="137246.A0A401TRG9"/>
<dbReference type="OMA" id="FMLHCEL"/>
<dbReference type="GO" id="GO:0008270">
    <property type="term" value="F:zinc ion binding"/>
    <property type="evidence" value="ECO:0007669"/>
    <property type="project" value="UniProtKB-KW"/>
</dbReference>
<evidence type="ECO:0000256" key="1">
    <source>
        <dbReference type="ARBA" id="ARBA00022723"/>
    </source>
</evidence>
<evidence type="ECO:0000313" key="7">
    <source>
        <dbReference type="Proteomes" id="UP000287033"/>
    </source>
</evidence>
<keyword evidence="7" id="KW-1185">Reference proteome</keyword>
<dbReference type="InterPro" id="IPR013083">
    <property type="entry name" value="Znf_RING/FYVE/PHD"/>
</dbReference>
<dbReference type="Pfam" id="PF00628">
    <property type="entry name" value="PHD"/>
    <property type="match status" value="1"/>
</dbReference>
<dbReference type="SUPFAM" id="SSF57903">
    <property type="entry name" value="FYVE/PHD zinc finger"/>
    <property type="match status" value="1"/>
</dbReference>
<dbReference type="Proteomes" id="UP000287033">
    <property type="component" value="Unassembled WGS sequence"/>
</dbReference>
<gene>
    <name evidence="6" type="ORF">chiPu_0029435</name>
</gene>
<dbReference type="InterPro" id="IPR001965">
    <property type="entry name" value="Znf_PHD"/>
</dbReference>
<feature type="domain" description="PHD-type" evidence="5">
    <location>
        <begin position="51"/>
        <end position="108"/>
    </location>
</feature>
<dbReference type="PROSITE" id="PS01359">
    <property type="entry name" value="ZF_PHD_1"/>
    <property type="match status" value="1"/>
</dbReference>
<dbReference type="AlphaFoldDB" id="A0A401TRG9"/>
<keyword evidence="1" id="KW-0479">Metal-binding</keyword>
<organism evidence="6 7">
    <name type="scientific">Chiloscyllium punctatum</name>
    <name type="common">Brownbanded bambooshark</name>
    <name type="synonym">Hemiscyllium punctatum</name>
    <dbReference type="NCBI Taxonomy" id="137246"/>
    <lineage>
        <taxon>Eukaryota</taxon>
        <taxon>Metazoa</taxon>
        <taxon>Chordata</taxon>
        <taxon>Craniata</taxon>
        <taxon>Vertebrata</taxon>
        <taxon>Chondrichthyes</taxon>
        <taxon>Elasmobranchii</taxon>
        <taxon>Galeomorphii</taxon>
        <taxon>Galeoidea</taxon>
        <taxon>Orectolobiformes</taxon>
        <taxon>Hemiscylliidae</taxon>
        <taxon>Chiloscyllium</taxon>
    </lineage>
</organism>
<name>A0A401TRG9_CHIPU</name>
<evidence type="ECO:0000256" key="4">
    <source>
        <dbReference type="PROSITE-ProRule" id="PRU00146"/>
    </source>
</evidence>
<dbReference type="Gene3D" id="3.30.40.10">
    <property type="entry name" value="Zinc/RING finger domain, C3HC4 (zinc finger)"/>
    <property type="match status" value="1"/>
</dbReference>
<evidence type="ECO:0000259" key="5">
    <source>
        <dbReference type="PROSITE" id="PS50016"/>
    </source>
</evidence>
<sequence length="196" mass="22659">LFPPHLHVSPPQILAFKDAERKEREGIRALRQRNMSKVMGKEPGEAPTQGQVGCLCGQEASGPMLQCELCKDWFHSSCTSYPRLSQQRHLAAWWDWDTKFLCPLCLRSRRPRLEIILSLLVALQKLPVRLPEGEALQCLTERAILWQDRARRAMASKEVTTLLDQLTELRQQLHNQMVKDTIALKERSRTGHHHRK</sequence>
<dbReference type="CDD" id="cd15516">
    <property type="entry name" value="PHD2_KDM5A_like"/>
    <property type="match status" value="1"/>
</dbReference>